<dbReference type="Proteomes" id="UP000800041">
    <property type="component" value="Unassembled WGS sequence"/>
</dbReference>
<feature type="transmembrane region" description="Helical" evidence="1">
    <location>
        <begin position="111"/>
        <end position="127"/>
    </location>
</feature>
<keyword evidence="1" id="KW-1133">Transmembrane helix</keyword>
<evidence type="ECO:0000256" key="1">
    <source>
        <dbReference type="SAM" id="Phobius"/>
    </source>
</evidence>
<organism evidence="3 4">
    <name type="scientific">Aulographum hederae CBS 113979</name>
    <dbReference type="NCBI Taxonomy" id="1176131"/>
    <lineage>
        <taxon>Eukaryota</taxon>
        <taxon>Fungi</taxon>
        <taxon>Dikarya</taxon>
        <taxon>Ascomycota</taxon>
        <taxon>Pezizomycotina</taxon>
        <taxon>Dothideomycetes</taxon>
        <taxon>Pleosporomycetidae</taxon>
        <taxon>Aulographales</taxon>
        <taxon>Aulographaceae</taxon>
    </lineage>
</organism>
<keyword evidence="4" id="KW-1185">Reference proteome</keyword>
<evidence type="ECO:0000313" key="4">
    <source>
        <dbReference type="Proteomes" id="UP000800041"/>
    </source>
</evidence>
<name>A0A6G1GUI7_9PEZI</name>
<dbReference type="OrthoDB" id="5341582at2759"/>
<keyword evidence="1" id="KW-0472">Membrane</keyword>
<dbReference type="EMBL" id="ML977168">
    <property type="protein sequence ID" value="KAF1984419.1"/>
    <property type="molecule type" value="Genomic_DNA"/>
</dbReference>
<evidence type="ECO:0000313" key="3">
    <source>
        <dbReference type="EMBL" id="KAF1984419.1"/>
    </source>
</evidence>
<sequence>MSTDNAITLITHAIEDCLIYVETFIRRFSPTRCVRRKSKFTADEHIHLPSPRLCIMSRSLATWLATLALLIPIIILANVSSSAGRLVTIALSAGFFLSVLSLFTEAGTKEIFTAGASYAAVLVVFAADGNNKDSDAAALD</sequence>
<accession>A0A6G1GUI7</accession>
<reference evidence="3" key="1">
    <citation type="journal article" date="2020" name="Stud. Mycol.">
        <title>101 Dothideomycetes genomes: a test case for predicting lifestyles and emergence of pathogens.</title>
        <authorList>
            <person name="Haridas S."/>
            <person name="Albert R."/>
            <person name="Binder M."/>
            <person name="Bloem J."/>
            <person name="Labutti K."/>
            <person name="Salamov A."/>
            <person name="Andreopoulos B."/>
            <person name="Baker S."/>
            <person name="Barry K."/>
            <person name="Bills G."/>
            <person name="Bluhm B."/>
            <person name="Cannon C."/>
            <person name="Castanera R."/>
            <person name="Culley D."/>
            <person name="Daum C."/>
            <person name="Ezra D."/>
            <person name="Gonzalez J."/>
            <person name="Henrissat B."/>
            <person name="Kuo A."/>
            <person name="Liang C."/>
            <person name="Lipzen A."/>
            <person name="Lutzoni F."/>
            <person name="Magnuson J."/>
            <person name="Mondo S."/>
            <person name="Nolan M."/>
            <person name="Ohm R."/>
            <person name="Pangilinan J."/>
            <person name="Park H.-J."/>
            <person name="Ramirez L."/>
            <person name="Alfaro M."/>
            <person name="Sun H."/>
            <person name="Tritt A."/>
            <person name="Yoshinaga Y."/>
            <person name="Zwiers L.-H."/>
            <person name="Turgeon B."/>
            <person name="Goodwin S."/>
            <person name="Spatafora J."/>
            <person name="Crous P."/>
            <person name="Grigoriev I."/>
        </authorList>
    </citation>
    <scope>NUCLEOTIDE SEQUENCE</scope>
    <source>
        <strain evidence="3">CBS 113979</strain>
    </source>
</reference>
<feature type="transmembrane region" description="Helical" evidence="1">
    <location>
        <begin position="60"/>
        <end position="80"/>
    </location>
</feature>
<dbReference type="Pfam" id="PF20237">
    <property type="entry name" value="DUF6594"/>
    <property type="match status" value="1"/>
</dbReference>
<feature type="domain" description="DUF6594" evidence="2">
    <location>
        <begin position="24"/>
        <end position="123"/>
    </location>
</feature>
<dbReference type="PANTHER" id="PTHR34502:SF5">
    <property type="entry name" value="DUF6594 DOMAIN-CONTAINING PROTEIN"/>
    <property type="match status" value="1"/>
</dbReference>
<dbReference type="AlphaFoldDB" id="A0A6G1GUI7"/>
<dbReference type="PANTHER" id="PTHR34502">
    <property type="entry name" value="DUF6594 DOMAIN-CONTAINING PROTEIN-RELATED"/>
    <property type="match status" value="1"/>
</dbReference>
<protein>
    <recommendedName>
        <fullName evidence="2">DUF6594 domain-containing protein</fullName>
    </recommendedName>
</protein>
<feature type="transmembrane region" description="Helical" evidence="1">
    <location>
        <begin position="86"/>
        <end position="104"/>
    </location>
</feature>
<keyword evidence="1" id="KW-0812">Transmembrane</keyword>
<proteinExistence type="predicted"/>
<gene>
    <name evidence="3" type="ORF">K402DRAFT_422935</name>
</gene>
<evidence type="ECO:0000259" key="2">
    <source>
        <dbReference type="Pfam" id="PF20237"/>
    </source>
</evidence>
<dbReference type="InterPro" id="IPR046529">
    <property type="entry name" value="DUF6594"/>
</dbReference>